<comment type="caution">
    <text evidence="3">The sequence shown here is derived from an EMBL/GenBank/DDBJ whole genome shotgun (WGS) entry which is preliminary data.</text>
</comment>
<keyword evidence="3" id="KW-0808">Transferase</keyword>
<dbReference type="PANTHER" id="PTHR41244:SF1">
    <property type="entry name" value="GLYCOSYLTRANSFERASE"/>
    <property type="match status" value="1"/>
</dbReference>
<gene>
    <name evidence="3" type="ORF">F7R13_02795</name>
</gene>
<dbReference type="Pfam" id="PF13692">
    <property type="entry name" value="Glyco_trans_1_4"/>
    <property type="match status" value="2"/>
</dbReference>
<reference evidence="3 4" key="1">
    <citation type="submission" date="2019-09" db="EMBL/GenBank/DDBJ databases">
        <title>Draft genome sequences of 48 bacterial type strains from the CCUG.</title>
        <authorList>
            <person name="Tunovic T."/>
            <person name="Pineiro-Iglesias B."/>
            <person name="Unosson C."/>
            <person name="Inganas E."/>
            <person name="Ohlen M."/>
            <person name="Cardew S."/>
            <person name="Jensie-Markopoulos S."/>
            <person name="Salva-Serra F."/>
            <person name="Jaen-Luchoro D."/>
            <person name="Karlsson R."/>
            <person name="Svensson-Stadler L."/>
            <person name="Chun J."/>
            <person name="Moore E."/>
        </authorList>
    </citation>
    <scope>NUCLEOTIDE SEQUENCE [LARGE SCALE GENOMIC DNA]</scope>
    <source>
        <strain evidence="3 4">CCUG 65687</strain>
    </source>
</reference>
<dbReference type="PROSITE" id="PS50005">
    <property type="entry name" value="TPR"/>
    <property type="match status" value="1"/>
</dbReference>
<dbReference type="InterPro" id="IPR032719">
    <property type="entry name" value="WbsX"/>
</dbReference>
<protein>
    <submittedName>
        <fullName evidence="3">Glycosyltransferase</fullName>
    </submittedName>
</protein>
<dbReference type="EMBL" id="VZOL01000014">
    <property type="protein sequence ID" value="KAB0685869.1"/>
    <property type="molecule type" value="Genomic_DNA"/>
</dbReference>
<evidence type="ECO:0000313" key="3">
    <source>
        <dbReference type="EMBL" id="KAB0685869.1"/>
    </source>
</evidence>
<dbReference type="InterPro" id="IPR029044">
    <property type="entry name" value="Nucleotide-diphossugar_trans"/>
</dbReference>
<dbReference type="Pfam" id="PF00535">
    <property type="entry name" value="Glycos_transf_2"/>
    <property type="match status" value="1"/>
</dbReference>
<dbReference type="Pfam" id="PF14307">
    <property type="entry name" value="Glyco_tran_WbsX"/>
    <property type="match status" value="1"/>
</dbReference>
<dbReference type="PANTHER" id="PTHR41244">
    <property type="entry name" value="RHAMNAN SYNTHESIS F"/>
    <property type="match status" value="1"/>
</dbReference>
<evidence type="ECO:0000259" key="2">
    <source>
        <dbReference type="Pfam" id="PF13439"/>
    </source>
</evidence>
<dbReference type="Pfam" id="PF13439">
    <property type="entry name" value="Glyco_transf_4"/>
    <property type="match status" value="1"/>
</dbReference>
<dbReference type="InterPro" id="IPR028098">
    <property type="entry name" value="Glyco_trans_4-like_N"/>
</dbReference>
<evidence type="ECO:0000313" key="4">
    <source>
        <dbReference type="Proteomes" id="UP000473571"/>
    </source>
</evidence>
<dbReference type="InterPro" id="IPR019734">
    <property type="entry name" value="TPR_rpt"/>
</dbReference>
<dbReference type="SUPFAM" id="SSF53448">
    <property type="entry name" value="Nucleotide-diphospho-sugar transferases"/>
    <property type="match status" value="1"/>
</dbReference>
<dbReference type="CDD" id="cd03801">
    <property type="entry name" value="GT4_PimA-like"/>
    <property type="match status" value="1"/>
</dbReference>
<dbReference type="InterPro" id="IPR001173">
    <property type="entry name" value="Glyco_trans_2-like"/>
</dbReference>
<dbReference type="Gene3D" id="3.40.50.2000">
    <property type="entry name" value="Glycogen Phosphorylase B"/>
    <property type="match status" value="3"/>
</dbReference>
<evidence type="ECO:0000259" key="1">
    <source>
        <dbReference type="Pfam" id="PF00535"/>
    </source>
</evidence>
<dbReference type="CDD" id="cd11579">
    <property type="entry name" value="Glyco_tran_WbsX"/>
    <property type="match status" value="1"/>
</dbReference>
<dbReference type="SUPFAM" id="SSF53756">
    <property type="entry name" value="UDP-Glycosyltransferase/glycogen phosphorylase"/>
    <property type="match status" value="2"/>
</dbReference>
<dbReference type="Gene3D" id="3.20.20.80">
    <property type="entry name" value="Glycosidases"/>
    <property type="match status" value="1"/>
</dbReference>
<sequence length="1805" mass="200420">MNKNMKTPLALGNEYMRSGKYEEAIRKYTEVLITTPGLARIASTNLALAKQRYRKSRDEAGKPRVGVCSWELAHNSAGRAYTLAMLYERFAEVEIIGSLFPQFGREIWGPIQETEIAKHAILVEDESRFVEQAIELVVAHPYDIVHLSKPRGPNVLFGALYKMIWDAKVLMDIDDEELAFVQAESPIGIAEYLDKHQHIPKLNLAGQDWTRIAVGLVNLFDGVTVSNPALQNRYGGLIVRHARDENVFVPSPELKSKSKKKYGLPADKKIVLFFGTPRSHKGLVETAEAIAELARDDVLFTIVGDFPDQTLKETLKQVRGCQMAFIANKPFSEIPAIVSMADVCVFLHDGGLAAQFQVPAKLTDAVGMGVPVLVCDSPAMADLFEYDEVSMVSIDKLAPALGAVLSAVDGNSMQGNRRSALFKDVLSVGTNAERLQRWVAELRCSNDSEIVRLFGHLINRGREREASVDASRVNRGAHHVVMKSNVNRRTDQPMFRLGKDAFMLRGLRPMASIAIVANVMNDEAWERVRRTLSGLGQQHDLFVMGFSDVEHVAFGNSTASVTIVGDCDGDGNAQNFLRLAGSNVFDDYQAVLWLAPGEGDDELSDIANRAAEFTANPDWGIRAKRFVSLPKESGNHRVIDGVKIALSRLGLSLSDETITVPVGAEVWLKPLLLRGLASALWASELVGDKNAASGFPGRPTVLGVLSVLAKLGNLSVQPEADKGAQAIQPARARTLKTIAFYLPQFHPIPENDLWWGKGFTEWTNVTRARQLFRGHYQPRVPTELGYYDLRLEETQVAQAKLASEFGIHGFCYYYYWFDGKKLLNHPIEQMARSKKVDTGFCVCWANENWSRNWDGQNRHVLMEQTYTLESNVALIRELIPMMKDPRWIRYGGKPVMMVYRISIIPNWLETAAAWREECRKAGLGEIHLCAVRFGLETLQGSPENYGLDSYVLFPPHEAERVDLRDKVQDLHKNFGGQIFDYSAVVDGDIAKFDDGYSWPVHRGTMLGWDNTARRLTDARVFHGATPYGFRRWMQRILEQEQRFNQGGESLVFINAWNEWAEGTYLEPDQRWGRSYLKAFASAAESVAGVTPQVLPAGIASYPREADVHDRSKNALADTKEAITDGKPLPMVAWHKGQRQPNPDWPTVMLCAHISGHHLFGGERSLLDVLSAFAEQSVNVVMTLPSGGNMAYIREICERSLGVYCFPYPQWKNNRASKAWLTVTFADIIARHAVDVVHANTIVLLEPLEAAARMGRTRVVHSRELISLDDPLREQLGLTISEIIGRVFERSDWVIGNSRATSQLFSRPEKTLYVPNAVTLSDFELENKFGNTIKFGIVSSNIPKKGVEDFVEVARRAAARAPRARFVVVGPVNAQVKKWQEEVESGARPDNLIIAGYAEHPRKAMSELNVLLNLSHFAESFGRTVAEGMAARRPVIAYDWGALGELVQHGKTGILVPYRDIDGVVDAVVRFCENDKLVSEMGRAGRMFVEQHFTQDNLKAALSDGYAKIFERQGLVATGAAPAAVAARTIGYAQPTTVIVPVYNAVAAVRDCLRSVLQHTDLTRDRLIVIDDGSPDPGITPMLEEFEGVPGVVILKNDVNIGYTKTINRGIREAGDDDVVLLNSDTVVTPRWLEGLRAAAYSREKIATVTAMSDNAGAFSFPKFNEYCPRPPHLSHDEYALLVTQATQACIPPEVPTGSGFCMYIRRALIDECGLFDEEGFPRGYGEENDFCMRAFKAGWRNLISPWSFVYHVRTASFKGEKTALVKAGVDVVTRRYPEYAGLVKAAFAGVEMGRVRTAAGAAVSG</sequence>
<name>A0A6L3NMF3_9BURK</name>
<organism evidence="3 4">
    <name type="scientific">Burkholderia territorii</name>
    <dbReference type="NCBI Taxonomy" id="1503055"/>
    <lineage>
        <taxon>Bacteria</taxon>
        <taxon>Pseudomonadati</taxon>
        <taxon>Pseudomonadota</taxon>
        <taxon>Betaproteobacteria</taxon>
        <taxon>Burkholderiales</taxon>
        <taxon>Burkholderiaceae</taxon>
        <taxon>Burkholderia</taxon>
        <taxon>Burkholderia cepacia complex</taxon>
    </lineage>
</organism>
<dbReference type="Gene3D" id="3.90.550.10">
    <property type="entry name" value="Spore Coat Polysaccharide Biosynthesis Protein SpsA, Chain A"/>
    <property type="match status" value="1"/>
</dbReference>
<dbReference type="Proteomes" id="UP000473571">
    <property type="component" value="Unassembled WGS sequence"/>
</dbReference>
<dbReference type="CDD" id="cd04186">
    <property type="entry name" value="GT_2_like_c"/>
    <property type="match status" value="1"/>
</dbReference>
<accession>A0A6L3NMF3</accession>
<proteinExistence type="predicted"/>
<feature type="domain" description="Glycosyltransferase 2-like" evidence="1">
    <location>
        <begin position="1536"/>
        <end position="1711"/>
    </location>
</feature>
<dbReference type="GO" id="GO:0016757">
    <property type="term" value="F:glycosyltransferase activity"/>
    <property type="evidence" value="ECO:0007669"/>
    <property type="project" value="UniProtKB-ARBA"/>
</dbReference>
<dbReference type="RefSeq" id="WP_151003312.1">
    <property type="nucleotide sequence ID" value="NZ_CABVPO010000006.1"/>
</dbReference>
<feature type="domain" description="Glycosyltransferase subfamily 4-like N-terminal" evidence="2">
    <location>
        <begin position="1160"/>
        <end position="1319"/>
    </location>
</feature>